<dbReference type="VEuPathDB" id="VectorBase:GPPI010063"/>
<protein>
    <submittedName>
        <fullName evidence="1">Uncharacterized protein</fullName>
    </submittedName>
</protein>
<accession>A0A1B0AVJ6</accession>
<keyword evidence="2" id="KW-1185">Reference proteome</keyword>
<name>A0A1B0AVJ6_9MUSC</name>
<dbReference type="Proteomes" id="UP000092460">
    <property type="component" value="Unassembled WGS sequence"/>
</dbReference>
<dbReference type="AlphaFoldDB" id="A0A1B0AVJ6"/>
<dbReference type="EMBL" id="JXJN01004275">
    <property type="status" value="NOT_ANNOTATED_CDS"/>
    <property type="molecule type" value="Genomic_DNA"/>
</dbReference>
<organism evidence="1 2">
    <name type="scientific">Glossina palpalis gambiensis</name>
    <dbReference type="NCBI Taxonomy" id="67801"/>
    <lineage>
        <taxon>Eukaryota</taxon>
        <taxon>Metazoa</taxon>
        <taxon>Ecdysozoa</taxon>
        <taxon>Arthropoda</taxon>
        <taxon>Hexapoda</taxon>
        <taxon>Insecta</taxon>
        <taxon>Pterygota</taxon>
        <taxon>Neoptera</taxon>
        <taxon>Endopterygota</taxon>
        <taxon>Diptera</taxon>
        <taxon>Brachycera</taxon>
        <taxon>Muscomorpha</taxon>
        <taxon>Hippoboscoidea</taxon>
        <taxon>Glossinidae</taxon>
        <taxon>Glossina</taxon>
    </lineage>
</organism>
<evidence type="ECO:0000313" key="1">
    <source>
        <dbReference type="EnsemblMetazoa" id="GPPI010063-PA"/>
    </source>
</evidence>
<reference evidence="1" key="2">
    <citation type="submission" date="2020-05" db="UniProtKB">
        <authorList>
            <consortium name="EnsemblMetazoa"/>
        </authorList>
    </citation>
    <scope>IDENTIFICATION</scope>
    <source>
        <strain evidence="1">IAEA</strain>
    </source>
</reference>
<evidence type="ECO:0000313" key="2">
    <source>
        <dbReference type="Proteomes" id="UP000092460"/>
    </source>
</evidence>
<sequence>MQNAYFNNINKLFFFIDTQEAWIFYWRLNMPTNNNELCKVLSAPKSPKGEYTATCFLCVNGSFNHHMCPIIDLRKALACVANYSLNWVLKIDQLILYSFAAVNSLSAKAFLMNTYLFTRIEKIKNFQISNEPAQLVGGNYFFVVLKGSPPLAGPVEVKPQDHYQLSFQKSLLTVNLICYREANFFHFRVFEPET</sequence>
<reference evidence="2" key="1">
    <citation type="submission" date="2015-01" db="EMBL/GenBank/DDBJ databases">
        <authorList>
            <person name="Aksoy S."/>
            <person name="Warren W."/>
            <person name="Wilson R.K."/>
        </authorList>
    </citation>
    <scope>NUCLEOTIDE SEQUENCE [LARGE SCALE GENOMIC DNA]</scope>
    <source>
        <strain evidence="2">IAEA</strain>
    </source>
</reference>
<dbReference type="EnsemblMetazoa" id="GPPI010063-RA">
    <property type="protein sequence ID" value="GPPI010063-PA"/>
    <property type="gene ID" value="GPPI010063"/>
</dbReference>
<proteinExistence type="predicted"/>